<dbReference type="AlphaFoldDB" id="A0A5R8KAB7"/>
<keyword evidence="2" id="KW-1185">Reference proteome</keyword>
<organism evidence="1 2">
    <name type="scientific">Phragmitibacter flavus</name>
    <dbReference type="NCBI Taxonomy" id="2576071"/>
    <lineage>
        <taxon>Bacteria</taxon>
        <taxon>Pseudomonadati</taxon>
        <taxon>Verrucomicrobiota</taxon>
        <taxon>Verrucomicrobiia</taxon>
        <taxon>Verrucomicrobiales</taxon>
        <taxon>Verrucomicrobiaceae</taxon>
        <taxon>Phragmitibacter</taxon>
    </lineage>
</organism>
<protein>
    <submittedName>
        <fullName evidence="1">DUF5069 domain-containing protein</fullName>
    </submittedName>
</protein>
<comment type="caution">
    <text evidence="1">The sequence shown here is derived from an EMBL/GenBank/DDBJ whole genome shotgun (WGS) entry which is preliminary data.</text>
</comment>
<dbReference type="Proteomes" id="UP000306196">
    <property type="component" value="Unassembled WGS sequence"/>
</dbReference>
<sequence>MSQIVPLISSGVAGPLGVQHLPRLWQKASLEAVGKLHSDYPGAGQGYDQMVLDGLGLDRTEFLDYIKASKPTYVQLEGWVLEKKGGSLDQAAVKQLNDAINGYIHDDGTRASILAAAGRPDDGSVKDAVNLNNLDDWQTFYTAELA</sequence>
<evidence type="ECO:0000313" key="1">
    <source>
        <dbReference type="EMBL" id="TLD69217.1"/>
    </source>
</evidence>
<dbReference type="OrthoDB" id="191133at2"/>
<dbReference type="RefSeq" id="WP_138087903.1">
    <property type="nucleotide sequence ID" value="NZ_VAUV01000015.1"/>
</dbReference>
<name>A0A5R8KAB7_9BACT</name>
<dbReference type="EMBL" id="VAUV01000015">
    <property type="protein sequence ID" value="TLD69217.1"/>
    <property type="molecule type" value="Genomic_DNA"/>
</dbReference>
<proteinExistence type="predicted"/>
<reference evidence="1 2" key="1">
    <citation type="submission" date="2019-05" db="EMBL/GenBank/DDBJ databases">
        <title>Verrucobacter flavum gen. nov., sp. nov. a new member of the family Verrucomicrobiaceae.</title>
        <authorList>
            <person name="Szuroczki S."/>
            <person name="Abbaszade G."/>
            <person name="Szabo A."/>
            <person name="Felfoldi T."/>
            <person name="Schumann P."/>
            <person name="Boka K."/>
            <person name="Keki Z."/>
            <person name="Toumi M."/>
            <person name="Toth E."/>
        </authorList>
    </citation>
    <scope>NUCLEOTIDE SEQUENCE [LARGE SCALE GENOMIC DNA]</scope>
    <source>
        <strain evidence="1 2">MG-N-17</strain>
    </source>
</reference>
<gene>
    <name evidence="1" type="ORF">FEM03_19155</name>
</gene>
<evidence type="ECO:0000313" key="2">
    <source>
        <dbReference type="Proteomes" id="UP000306196"/>
    </source>
</evidence>
<accession>A0A5R8KAB7</accession>